<accession>A0ABQ9VEH0</accession>
<evidence type="ECO:0000313" key="1">
    <source>
        <dbReference type="EMBL" id="KAK2107556.1"/>
    </source>
</evidence>
<reference evidence="1 2" key="1">
    <citation type="submission" date="2023-05" db="EMBL/GenBank/DDBJ databases">
        <title>B98-5 Cell Line De Novo Hybrid Assembly: An Optical Mapping Approach.</title>
        <authorList>
            <person name="Kananen K."/>
            <person name="Auerbach J.A."/>
            <person name="Kautto E."/>
            <person name="Blachly J.S."/>
        </authorList>
    </citation>
    <scope>NUCLEOTIDE SEQUENCE [LARGE SCALE GENOMIC DNA]</scope>
    <source>
        <strain evidence="1">B95-8</strain>
        <tissue evidence="1">Cell line</tissue>
    </source>
</reference>
<evidence type="ECO:0000313" key="2">
    <source>
        <dbReference type="Proteomes" id="UP001266305"/>
    </source>
</evidence>
<proteinExistence type="predicted"/>
<keyword evidence="2" id="KW-1185">Reference proteome</keyword>
<organism evidence="1 2">
    <name type="scientific">Saguinus oedipus</name>
    <name type="common">Cotton-top tamarin</name>
    <name type="synonym">Oedipomidas oedipus</name>
    <dbReference type="NCBI Taxonomy" id="9490"/>
    <lineage>
        <taxon>Eukaryota</taxon>
        <taxon>Metazoa</taxon>
        <taxon>Chordata</taxon>
        <taxon>Craniata</taxon>
        <taxon>Vertebrata</taxon>
        <taxon>Euteleostomi</taxon>
        <taxon>Mammalia</taxon>
        <taxon>Eutheria</taxon>
        <taxon>Euarchontoglires</taxon>
        <taxon>Primates</taxon>
        <taxon>Haplorrhini</taxon>
        <taxon>Platyrrhini</taxon>
        <taxon>Cebidae</taxon>
        <taxon>Callitrichinae</taxon>
        <taxon>Saguinus</taxon>
    </lineage>
</organism>
<gene>
    <name evidence="1" type="ORF">P7K49_012721</name>
</gene>
<dbReference type="Proteomes" id="UP001266305">
    <property type="component" value="Unassembled WGS sequence"/>
</dbReference>
<comment type="caution">
    <text evidence="1">The sequence shown here is derived from an EMBL/GenBank/DDBJ whole genome shotgun (WGS) entry which is preliminary data.</text>
</comment>
<name>A0ABQ9VEH0_SAGOE</name>
<sequence length="68" mass="7189">MEHQAQEVAQLSAPKVTGAPSIGGLHWTPADGTELGVVKLGSAWSNALERTAPKVNKRCSFKSGKVLF</sequence>
<protein>
    <submittedName>
        <fullName evidence="1">Uncharacterized protein</fullName>
    </submittedName>
</protein>
<dbReference type="EMBL" id="JASSZA010000006">
    <property type="protein sequence ID" value="KAK2107556.1"/>
    <property type="molecule type" value="Genomic_DNA"/>
</dbReference>